<dbReference type="PROSITE" id="PS50977">
    <property type="entry name" value="HTH_TETR_2"/>
    <property type="match status" value="1"/>
</dbReference>
<dbReference type="SUPFAM" id="SSF46689">
    <property type="entry name" value="Homeodomain-like"/>
    <property type="match status" value="1"/>
</dbReference>
<dbReference type="Pfam" id="PF13305">
    <property type="entry name" value="TetR_C_33"/>
    <property type="match status" value="1"/>
</dbReference>
<dbReference type="PRINTS" id="PR00455">
    <property type="entry name" value="HTHTETR"/>
</dbReference>
<dbReference type="InterPro" id="IPR036271">
    <property type="entry name" value="Tet_transcr_reg_TetR-rel_C_sf"/>
</dbReference>
<protein>
    <submittedName>
        <fullName evidence="6">TetR family transcriptional regulator</fullName>
    </submittedName>
</protein>
<dbReference type="GO" id="GO:0000976">
    <property type="term" value="F:transcription cis-regulatory region binding"/>
    <property type="evidence" value="ECO:0007669"/>
    <property type="project" value="TreeGrafter"/>
</dbReference>
<dbReference type="AlphaFoldDB" id="A0A512B5Z2"/>
<name>A0A512B5Z2_9BACT</name>
<keyword evidence="2 4" id="KW-0238">DNA-binding</keyword>
<dbReference type="Pfam" id="PF00440">
    <property type="entry name" value="TetR_N"/>
    <property type="match status" value="1"/>
</dbReference>
<dbReference type="PANTHER" id="PTHR30055:SF212">
    <property type="entry name" value="TETR-FAMILY FAMILY TRANSCRIPTIONAL REGULATOR"/>
    <property type="match status" value="1"/>
</dbReference>
<evidence type="ECO:0000259" key="5">
    <source>
        <dbReference type="PROSITE" id="PS50977"/>
    </source>
</evidence>
<keyword evidence="7" id="KW-1185">Reference proteome</keyword>
<evidence type="ECO:0000313" key="7">
    <source>
        <dbReference type="Proteomes" id="UP000321532"/>
    </source>
</evidence>
<reference evidence="6 7" key="1">
    <citation type="submission" date="2019-07" db="EMBL/GenBank/DDBJ databases">
        <title>Whole genome shotgun sequence of Adhaeribacter aerolatus NBRC 106133.</title>
        <authorList>
            <person name="Hosoyama A."/>
            <person name="Uohara A."/>
            <person name="Ohji S."/>
            <person name="Ichikawa N."/>
        </authorList>
    </citation>
    <scope>NUCLEOTIDE SEQUENCE [LARGE SCALE GENOMIC DNA]</scope>
    <source>
        <strain evidence="6 7">NBRC 106133</strain>
    </source>
</reference>
<keyword evidence="3" id="KW-0804">Transcription</keyword>
<feature type="DNA-binding region" description="H-T-H motif" evidence="4">
    <location>
        <begin position="56"/>
        <end position="75"/>
    </location>
</feature>
<evidence type="ECO:0000313" key="6">
    <source>
        <dbReference type="EMBL" id="GEO07197.1"/>
    </source>
</evidence>
<dbReference type="SUPFAM" id="SSF48498">
    <property type="entry name" value="Tetracyclin repressor-like, C-terminal domain"/>
    <property type="match status" value="1"/>
</dbReference>
<evidence type="ECO:0000256" key="4">
    <source>
        <dbReference type="PROSITE-ProRule" id="PRU00335"/>
    </source>
</evidence>
<organism evidence="6 7">
    <name type="scientific">Adhaeribacter aerolatus</name>
    <dbReference type="NCBI Taxonomy" id="670289"/>
    <lineage>
        <taxon>Bacteria</taxon>
        <taxon>Pseudomonadati</taxon>
        <taxon>Bacteroidota</taxon>
        <taxon>Cytophagia</taxon>
        <taxon>Cytophagales</taxon>
        <taxon>Hymenobacteraceae</taxon>
        <taxon>Adhaeribacter</taxon>
    </lineage>
</organism>
<gene>
    <name evidence="6" type="ORF">AAE02nite_48610</name>
</gene>
<dbReference type="EMBL" id="BJYS01000053">
    <property type="protein sequence ID" value="GEO07197.1"/>
    <property type="molecule type" value="Genomic_DNA"/>
</dbReference>
<dbReference type="Gene3D" id="1.10.357.10">
    <property type="entry name" value="Tetracycline Repressor, domain 2"/>
    <property type="match status" value="1"/>
</dbReference>
<dbReference type="InterPro" id="IPR025996">
    <property type="entry name" value="MT1864/Rv1816-like_C"/>
</dbReference>
<dbReference type="InterPro" id="IPR009057">
    <property type="entry name" value="Homeodomain-like_sf"/>
</dbReference>
<dbReference type="Proteomes" id="UP000321532">
    <property type="component" value="Unassembled WGS sequence"/>
</dbReference>
<evidence type="ECO:0000256" key="1">
    <source>
        <dbReference type="ARBA" id="ARBA00023015"/>
    </source>
</evidence>
<dbReference type="InterPro" id="IPR050109">
    <property type="entry name" value="HTH-type_TetR-like_transc_reg"/>
</dbReference>
<keyword evidence="1" id="KW-0805">Transcription regulation</keyword>
<sequence length="221" mass="25337">MTDTLIGINFVNTVINNNNIKMGIAERKQRQKEEVREQILRAAWALVQEEGWQSLSIRKIADAIEYSVPVIYSHFENKDAILQEFTQVGFRELNSALQLAGTQQENPAEQLMAMAKAYWHFAFQNKEYYQLMYGLGMPTCEKVRQVPELGKYTDLLQGAVKNLIANSKNTQTDPFLKFHTFWSLLHGLVSINMVDQTASPDNLHELILEDAVRGFIKNIQD</sequence>
<accession>A0A512B5Z2</accession>
<evidence type="ECO:0000256" key="3">
    <source>
        <dbReference type="ARBA" id="ARBA00023163"/>
    </source>
</evidence>
<feature type="domain" description="HTH tetR-type" evidence="5">
    <location>
        <begin position="33"/>
        <end position="93"/>
    </location>
</feature>
<evidence type="ECO:0000256" key="2">
    <source>
        <dbReference type="ARBA" id="ARBA00023125"/>
    </source>
</evidence>
<comment type="caution">
    <text evidence="6">The sequence shown here is derived from an EMBL/GenBank/DDBJ whole genome shotgun (WGS) entry which is preliminary data.</text>
</comment>
<proteinExistence type="predicted"/>
<dbReference type="PANTHER" id="PTHR30055">
    <property type="entry name" value="HTH-TYPE TRANSCRIPTIONAL REGULATOR RUTR"/>
    <property type="match status" value="1"/>
</dbReference>
<dbReference type="GO" id="GO:0003700">
    <property type="term" value="F:DNA-binding transcription factor activity"/>
    <property type="evidence" value="ECO:0007669"/>
    <property type="project" value="TreeGrafter"/>
</dbReference>
<dbReference type="InterPro" id="IPR001647">
    <property type="entry name" value="HTH_TetR"/>
</dbReference>